<dbReference type="STRING" id="1157616.A0A1Z5TJA3"/>
<evidence type="ECO:0000313" key="8">
    <source>
        <dbReference type="Proteomes" id="UP000194280"/>
    </source>
</evidence>
<dbReference type="InterPro" id="IPR004045">
    <property type="entry name" value="Glutathione_S-Trfase_N"/>
</dbReference>
<dbReference type="Pfam" id="PF00043">
    <property type="entry name" value="GST_C"/>
    <property type="match status" value="1"/>
</dbReference>
<evidence type="ECO:0000259" key="4">
    <source>
        <dbReference type="PROSITE" id="PS50103"/>
    </source>
</evidence>
<dbReference type="Gene3D" id="3.40.30.10">
    <property type="entry name" value="Glutaredoxin"/>
    <property type="match status" value="1"/>
</dbReference>
<dbReference type="InterPro" id="IPR036249">
    <property type="entry name" value="Thioredoxin-like_sf"/>
</dbReference>
<dbReference type="InterPro" id="IPR036282">
    <property type="entry name" value="Glutathione-S-Trfase_C_sf"/>
</dbReference>
<dbReference type="PROSITE" id="PS50103">
    <property type="entry name" value="ZF_C3H1"/>
    <property type="match status" value="1"/>
</dbReference>
<dbReference type="InterPro" id="IPR043094">
    <property type="entry name" value="Nab2/ZC3H14_N_sf"/>
</dbReference>
<dbReference type="Proteomes" id="UP000194280">
    <property type="component" value="Unassembled WGS sequence"/>
</dbReference>
<evidence type="ECO:0000259" key="6">
    <source>
        <dbReference type="PROSITE" id="PS50405"/>
    </source>
</evidence>
<feature type="region of interest" description="Disordered" evidence="3">
    <location>
        <begin position="615"/>
        <end position="640"/>
    </location>
</feature>
<feature type="compositionally biased region" description="Basic and acidic residues" evidence="3">
    <location>
        <begin position="164"/>
        <end position="174"/>
    </location>
</feature>
<feature type="zinc finger region" description="C3H1-type" evidence="2">
    <location>
        <begin position="363"/>
        <end position="388"/>
    </location>
</feature>
<dbReference type="InterPro" id="IPR000571">
    <property type="entry name" value="Znf_CCCH"/>
</dbReference>
<dbReference type="Gene3D" id="1.10.340.40">
    <property type="entry name" value="Nuclear abundant poly(A) RNA-bind protein 2, N-terminal domain"/>
    <property type="match status" value="1"/>
</dbReference>
<evidence type="ECO:0000256" key="2">
    <source>
        <dbReference type="PROSITE-ProRule" id="PRU00723"/>
    </source>
</evidence>
<evidence type="ECO:0008006" key="9">
    <source>
        <dbReference type="Google" id="ProtNLM"/>
    </source>
</evidence>
<keyword evidence="8" id="KW-1185">Reference proteome</keyword>
<feature type="region of interest" description="Disordered" evidence="3">
    <location>
        <begin position="261"/>
        <end position="297"/>
    </location>
</feature>
<dbReference type="InterPro" id="IPR010987">
    <property type="entry name" value="Glutathione-S-Trfase_C-like"/>
</dbReference>
<keyword evidence="2" id="KW-0863">Zinc-finger</keyword>
<keyword evidence="2" id="KW-0862">Zinc</keyword>
<dbReference type="Gene3D" id="4.10.1000.40">
    <property type="match status" value="1"/>
</dbReference>
<dbReference type="SUPFAM" id="SSF47616">
    <property type="entry name" value="GST C-terminal domain-like"/>
    <property type="match status" value="1"/>
</dbReference>
<dbReference type="GO" id="GO:0008270">
    <property type="term" value="F:zinc ion binding"/>
    <property type="evidence" value="ECO:0007669"/>
    <property type="project" value="UniProtKB-KW"/>
</dbReference>
<gene>
    <name evidence="7" type="ORF">BTJ68_03552</name>
</gene>
<dbReference type="Pfam" id="PF14608">
    <property type="entry name" value="zf-CCCH_2"/>
    <property type="match status" value="3"/>
</dbReference>
<dbReference type="PROSITE" id="PS50405">
    <property type="entry name" value="GST_CTER"/>
    <property type="match status" value="1"/>
</dbReference>
<organism evidence="7 8">
    <name type="scientific">Hortaea werneckii EXF-2000</name>
    <dbReference type="NCBI Taxonomy" id="1157616"/>
    <lineage>
        <taxon>Eukaryota</taxon>
        <taxon>Fungi</taxon>
        <taxon>Dikarya</taxon>
        <taxon>Ascomycota</taxon>
        <taxon>Pezizomycotina</taxon>
        <taxon>Dothideomycetes</taxon>
        <taxon>Dothideomycetidae</taxon>
        <taxon>Mycosphaerellales</taxon>
        <taxon>Teratosphaeriaceae</taxon>
        <taxon>Hortaea</taxon>
    </lineage>
</organism>
<dbReference type="PANTHER" id="PTHR44051:SF8">
    <property type="entry name" value="GLUTATHIONE S-TRANSFERASE GSTA"/>
    <property type="match status" value="1"/>
</dbReference>
<dbReference type="SUPFAM" id="SSF52833">
    <property type="entry name" value="Thioredoxin-like"/>
    <property type="match status" value="1"/>
</dbReference>
<keyword evidence="2" id="KW-0479">Metal-binding</keyword>
<protein>
    <recommendedName>
        <fullName evidence="9">C3H1-type domain-containing protein</fullName>
    </recommendedName>
</protein>
<proteinExistence type="inferred from homology"/>
<dbReference type="SFLD" id="SFLDS00019">
    <property type="entry name" value="Glutathione_Transferase_(cytos"/>
    <property type="match status" value="1"/>
</dbReference>
<accession>A0A1Z5TJA3</accession>
<dbReference type="InterPro" id="IPR004046">
    <property type="entry name" value="GST_C"/>
</dbReference>
<evidence type="ECO:0000313" key="7">
    <source>
        <dbReference type="EMBL" id="OTA36097.1"/>
    </source>
</evidence>
<dbReference type="SFLD" id="SFLDG00358">
    <property type="entry name" value="Main_(cytGST)"/>
    <property type="match status" value="1"/>
</dbReference>
<sequence length="640" mass="70754">MSGMQIEANSALAQTIQSAAQAKLMEAGWAAEENDTTLSEYVTMMLVNGQDFQRVQAELGGELLGVGEDDPAVADFTRWLFEQAQALTGPQQQQQQEPDPGATTQEPQVQDDMQGQSMEQDEMMGEGPSADGIPSGPKAMRNSDGTRGGRGGRGGRMLGQMNRNMDRTSDDPLRRIKGAASGAGRIDAHAARAPRGPRGGNVANGVQRMMNGRGGAAMAGQMNPMMPQGQSGPMGGMDAGTQMQFMQMMEMQAQMMAQMMGGKRGGGKFQSKDKKEGTEDGEDTAMSLDKPLTDTDRSPPFSTMCKFNHKCLNPECPFAHQSPANTRPGITLDMNDTCAYGAACKNPKCLARHPSPAQRAQHTKSEVDCKFFPNCSAGAMCPFRHPDTRPCRNGADCTPNGHKISCTLEELGVPYNVQKVDIAKNEQKEERFLKINPNGRIPAIMDNASSPPRRLFEGQAIQLYLCEQYDKDHRISFSYGSDDYWEMVCWMTWMQSGIGPMQGQANHFYRYAPEKIQYAINRYQVETKRLYQVLNDRLATQKAAGQGLWIVGGKFTIADISCFSWANWAEWAGVETKPFPELQSWLETIQQRPAMDRGVNVPDAFEMKKAMKSKEGEEQFAKHHSNWVMQGMKEDEARHK</sequence>
<dbReference type="VEuPathDB" id="FungiDB:BTJ68_03552"/>
<dbReference type="InterPro" id="IPR040079">
    <property type="entry name" value="Glutathione_S-Trfase"/>
</dbReference>
<feature type="compositionally biased region" description="Polar residues" evidence="3">
    <location>
        <begin position="102"/>
        <end position="118"/>
    </location>
</feature>
<feature type="domain" description="C3H1-type" evidence="4">
    <location>
        <begin position="363"/>
        <end position="388"/>
    </location>
</feature>
<dbReference type="CDD" id="cd03048">
    <property type="entry name" value="GST_N_Ure2p_like"/>
    <property type="match status" value="1"/>
</dbReference>
<feature type="region of interest" description="Disordered" evidence="3">
    <location>
        <begin position="87"/>
        <end position="202"/>
    </location>
</feature>
<dbReference type="AlphaFoldDB" id="A0A1Z5TJA3"/>
<reference evidence="7 8" key="1">
    <citation type="submission" date="2017-01" db="EMBL/GenBank/DDBJ databases">
        <title>The recent genome duplication of the halophilic yeast Hortaea werneckii: insights from long-read sequencing.</title>
        <authorList>
            <person name="Sinha S."/>
            <person name="Flibotte S."/>
            <person name="Neira M."/>
            <person name="Lenassi M."/>
            <person name="Gostincar C."/>
            <person name="Stajich J.E."/>
            <person name="Nislow C.E."/>
        </authorList>
    </citation>
    <scope>NUCLEOTIDE SEQUENCE [LARGE SCALE GENOMIC DNA]</scope>
    <source>
        <strain evidence="7 8">EXF-2000</strain>
    </source>
</reference>
<feature type="compositionally biased region" description="Gly residues" evidence="3">
    <location>
        <begin position="146"/>
        <end position="157"/>
    </location>
</feature>
<evidence type="ECO:0000256" key="3">
    <source>
        <dbReference type="SAM" id="MobiDB-lite"/>
    </source>
</evidence>
<name>A0A1Z5TJA3_HORWE</name>
<evidence type="ECO:0000256" key="1">
    <source>
        <dbReference type="ARBA" id="ARBA00007409"/>
    </source>
</evidence>
<comment type="caution">
    <text evidence="7">The sequence shown here is derived from an EMBL/GenBank/DDBJ whole genome shotgun (WGS) entry which is preliminary data.</text>
</comment>
<feature type="domain" description="GST C-terminal" evidence="6">
    <location>
        <begin position="483"/>
        <end position="611"/>
    </location>
</feature>
<dbReference type="PANTHER" id="PTHR44051">
    <property type="entry name" value="GLUTATHIONE S-TRANSFERASE-RELATED"/>
    <property type="match status" value="1"/>
</dbReference>
<comment type="similarity">
    <text evidence="1">Belongs to the GST superfamily.</text>
</comment>
<dbReference type="EMBL" id="MUNK01000036">
    <property type="protein sequence ID" value="OTA36097.1"/>
    <property type="molecule type" value="Genomic_DNA"/>
</dbReference>
<dbReference type="Pfam" id="PF02798">
    <property type="entry name" value="GST_N"/>
    <property type="match status" value="1"/>
</dbReference>
<evidence type="ECO:0000259" key="5">
    <source>
        <dbReference type="PROSITE" id="PS50404"/>
    </source>
</evidence>
<dbReference type="PROSITE" id="PS50404">
    <property type="entry name" value="GST_NTER"/>
    <property type="match status" value="1"/>
</dbReference>
<feature type="domain" description="GST N-terminal" evidence="5">
    <location>
        <begin position="388"/>
        <end position="473"/>
    </location>
</feature>
<dbReference type="InParanoid" id="A0A1Z5TJA3"/>
<dbReference type="Gene3D" id="1.20.1050.10">
    <property type="match status" value="1"/>
</dbReference>
<dbReference type="SFLD" id="SFLDG01151">
    <property type="entry name" value="Main.2:_Nu-like"/>
    <property type="match status" value="1"/>
</dbReference>